<organism evidence="6 7">
    <name type="scientific">Bizionia sediminis</name>
    <dbReference type="NCBI Taxonomy" id="1737064"/>
    <lineage>
        <taxon>Bacteria</taxon>
        <taxon>Pseudomonadati</taxon>
        <taxon>Bacteroidota</taxon>
        <taxon>Flavobacteriia</taxon>
        <taxon>Flavobacteriales</taxon>
        <taxon>Flavobacteriaceae</taxon>
        <taxon>Bizionia</taxon>
    </lineage>
</organism>
<reference evidence="7" key="1">
    <citation type="journal article" date="2019" name="Int. J. Syst. Evol. Microbiol.">
        <title>The Global Catalogue of Microorganisms (GCM) 10K type strain sequencing project: providing services to taxonomists for standard genome sequencing and annotation.</title>
        <authorList>
            <consortium name="The Broad Institute Genomics Platform"/>
            <consortium name="The Broad Institute Genome Sequencing Center for Infectious Disease"/>
            <person name="Wu L."/>
            <person name="Ma J."/>
        </authorList>
    </citation>
    <scope>NUCLEOTIDE SEQUENCE [LARGE SCALE GENOMIC DNA]</scope>
    <source>
        <strain evidence="7">KCTC 42587</strain>
    </source>
</reference>
<comment type="caution">
    <text evidence="6">The sequence shown here is derived from an EMBL/GenBank/DDBJ whole genome shotgun (WGS) entry which is preliminary data.</text>
</comment>
<accession>A0ABW5KT64</accession>
<evidence type="ECO:0000256" key="3">
    <source>
        <dbReference type="ARBA" id="ARBA00047806"/>
    </source>
</evidence>
<dbReference type="Pfam" id="PF01625">
    <property type="entry name" value="PMSR"/>
    <property type="match status" value="1"/>
</dbReference>
<dbReference type="PANTHER" id="PTHR43774">
    <property type="entry name" value="PEPTIDE METHIONINE SULFOXIDE REDUCTASE"/>
    <property type="match status" value="1"/>
</dbReference>
<evidence type="ECO:0000313" key="6">
    <source>
        <dbReference type="EMBL" id="MFD2551105.1"/>
    </source>
</evidence>
<keyword evidence="2 6" id="KW-0560">Oxidoreductase</keyword>
<name>A0ABW5KT64_9FLAO</name>
<dbReference type="InterPro" id="IPR002569">
    <property type="entry name" value="Met_Sox_Rdtase_MsrA_dom"/>
</dbReference>
<evidence type="ECO:0000313" key="7">
    <source>
        <dbReference type="Proteomes" id="UP001597472"/>
    </source>
</evidence>
<dbReference type="Gene3D" id="3.30.1060.10">
    <property type="entry name" value="Peptide methionine sulphoxide reductase MsrA"/>
    <property type="match status" value="1"/>
</dbReference>
<dbReference type="Proteomes" id="UP001597472">
    <property type="component" value="Unassembled WGS sequence"/>
</dbReference>
<dbReference type="RefSeq" id="WP_376892194.1">
    <property type="nucleotide sequence ID" value="NZ_JBHULS010000002.1"/>
</dbReference>
<evidence type="ECO:0000256" key="4">
    <source>
        <dbReference type="ARBA" id="ARBA00048782"/>
    </source>
</evidence>
<evidence type="ECO:0000256" key="1">
    <source>
        <dbReference type="ARBA" id="ARBA00012502"/>
    </source>
</evidence>
<dbReference type="EC" id="1.8.4.11" evidence="1"/>
<gene>
    <name evidence="6" type="ORF">ACFSQP_04685</name>
</gene>
<protein>
    <recommendedName>
        <fullName evidence="1">peptide-methionine (S)-S-oxide reductase</fullName>
        <ecNumber evidence="1">1.8.4.11</ecNumber>
    </recommendedName>
</protein>
<keyword evidence="7" id="KW-1185">Reference proteome</keyword>
<dbReference type="SUPFAM" id="SSF55068">
    <property type="entry name" value="Peptide methionine sulfoxide reductase"/>
    <property type="match status" value="1"/>
</dbReference>
<dbReference type="GO" id="GO:0008113">
    <property type="term" value="F:peptide-methionine (S)-S-oxide reductase activity"/>
    <property type="evidence" value="ECO:0007669"/>
    <property type="project" value="UniProtKB-EC"/>
</dbReference>
<dbReference type="InterPro" id="IPR036509">
    <property type="entry name" value="Met_Sox_Rdtase_MsrA_sf"/>
</dbReference>
<evidence type="ECO:0000259" key="5">
    <source>
        <dbReference type="Pfam" id="PF01625"/>
    </source>
</evidence>
<feature type="domain" description="Peptide methionine sulphoxide reductase MsrA" evidence="5">
    <location>
        <begin position="6"/>
        <end position="142"/>
    </location>
</feature>
<comment type="catalytic activity">
    <reaction evidence="3">
        <text>L-methionyl-[protein] + [thioredoxin]-disulfide + H2O = L-methionyl-(S)-S-oxide-[protein] + [thioredoxin]-dithiol</text>
        <dbReference type="Rhea" id="RHEA:14217"/>
        <dbReference type="Rhea" id="RHEA-COMP:10698"/>
        <dbReference type="Rhea" id="RHEA-COMP:10700"/>
        <dbReference type="Rhea" id="RHEA-COMP:12313"/>
        <dbReference type="Rhea" id="RHEA-COMP:12315"/>
        <dbReference type="ChEBI" id="CHEBI:15377"/>
        <dbReference type="ChEBI" id="CHEBI:16044"/>
        <dbReference type="ChEBI" id="CHEBI:29950"/>
        <dbReference type="ChEBI" id="CHEBI:44120"/>
        <dbReference type="ChEBI" id="CHEBI:50058"/>
        <dbReference type="EC" id="1.8.4.11"/>
    </reaction>
</comment>
<comment type="catalytic activity">
    <reaction evidence="4">
        <text>[thioredoxin]-disulfide + L-methionine + H2O = L-methionine (S)-S-oxide + [thioredoxin]-dithiol</text>
        <dbReference type="Rhea" id="RHEA:19993"/>
        <dbReference type="Rhea" id="RHEA-COMP:10698"/>
        <dbReference type="Rhea" id="RHEA-COMP:10700"/>
        <dbReference type="ChEBI" id="CHEBI:15377"/>
        <dbReference type="ChEBI" id="CHEBI:29950"/>
        <dbReference type="ChEBI" id="CHEBI:50058"/>
        <dbReference type="ChEBI" id="CHEBI:57844"/>
        <dbReference type="ChEBI" id="CHEBI:58772"/>
        <dbReference type="EC" id="1.8.4.11"/>
    </reaction>
</comment>
<evidence type="ECO:0000256" key="2">
    <source>
        <dbReference type="ARBA" id="ARBA00023002"/>
    </source>
</evidence>
<proteinExistence type="predicted"/>
<dbReference type="EMBL" id="JBHULS010000002">
    <property type="protein sequence ID" value="MFD2551105.1"/>
    <property type="molecule type" value="Genomic_DNA"/>
</dbReference>
<dbReference type="PANTHER" id="PTHR43774:SF1">
    <property type="entry name" value="PEPTIDE METHIONINE SULFOXIDE REDUCTASE MSRA 2"/>
    <property type="match status" value="1"/>
</dbReference>
<sequence>MTNLTKIALGGGCHWCTEAVFQALKGVDCVAQGFVASEKDSSTFSEAVIVYFNKQVIPLKVLINIHLLTHKSSVNHSMRSKYRSAVYTFSEAQFTEANMLLTEFKSSTFKNLVTQVLPFKAFKASRQDLQNYYIKNPDKPFCKKYINPKLHLLLQEFSVHTNQEKLMNLKT</sequence>